<evidence type="ECO:0000256" key="1">
    <source>
        <dbReference type="ARBA" id="ARBA00023125"/>
    </source>
</evidence>
<dbReference type="PANTHER" id="PTHR34605">
    <property type="entry name" value="PHAGE_INTEGRASE DOMAIN-CONTAINING PROTEIN"/>
    <property type="match status" value="1"/>
</dbReference>
<proteinExistence type="predicted"/>
<dbReference type="InterPro" id="IPR011010">
    <property type="entry name" value="DNA_brk_join_enz"/>
</dbReference>
<keyword evidence="2" id="KW-0233">DNA recombination</keyword>
<dbReference type="InterPro" id="IPR052925">
    <property type="entry name" value="Phage_Integrase-like_Recomb"/>
</dbReference>
<sequence length="414" mass="47109">MPPPAWVVELLHDKRRVYEMRRCRWDASRTPGLYDKSSPYQSYRNQQLPANAGGTLHFQSIVSDQTQVCNRDCCHGEKALQPVAACQSRRYGEEDAILLLAHSRAASTNASYDSVRRGYERFVANNQDRYSACDPFPIDLLMLAKYAAYLVDVMCERPEKPYKTSTILQYIRVLLTLNKMHPRARPFTVQEAEILRMVRAATVRVRGKTPVKRACTMTATQLRRISYTVPPSGRRPSTVALLLGVSALLRIREVAELRRDDVKFAPNGTSLRIRIKWSKTDPGRAGSLLHVGCACSPATTLRRRSYPRCPIHRLKQLLYDADDPAPYGPLFKATYDQLCDDIKALVSLATGLQEGCTTQSMRRTGVVLLHDAGFDDVQIAEYGRWVDTRMVREIYRRNRTGLEEEQATYAERMM</sequence>
<dbReference type="PANTHER" id="PTHR34605:SF4">
    <property type="entry name" value="DNA ADENINE METHYLTRANSFERASE"/>
    <property type="match status" value="1"/>
</dbReference>
<dbReference type="InterPro" id="IPR010998">
    <property type="entry name" value="Integrase_recombinase_N"/>
</dbReference>
<keyword evidence="1" id="KW-0238">DNA-binding</keyword>
<evidence type="ECO:0000259" key="3">
    <source>
        <dbReference type="PROSITE" id="PS51898"/>
    </source>
</evidence>
<evidence type="ECO:0000256" key="2">
    <source>
        <dbReference type="ARBA" id="ARBA00023172"/>
    </source>
</evidence>
<evidence type="ECO:0000313" key="5">
    <source>
        <dbReference type="Proteomes" id="UP000541610"/>
    </source>
</evidence>
<dbReference type="EMBL" id="JABANP010000287">
    <property type="protein sequence ID" value="KAF4684901.1"/>
    <property type="molecule type" value="Genomic_DNA"/>
</dbReference>
<reference evidence="4 5" key="1">
    <citation type="submission" date="2020-04" db="EMBL/GenBank/DDBJ databases">
        <title>Perkinsus olseni comparative genomics.</title>
        <authorList>
            <person name="Bogema D.R."/>
        </authorList>
    </citation>
    <scope>NUCLEOTIDE SEQUENCE [LARGE SCALE GENOMIC DNA]</scope>
    <source>
        <strain evidence="4">00978-12</strain>
    </source>
</reference>
<dbReference type="SUPFAM" id="SSF56349">
    <property type="entry name" value="DNA breaking-rejoining enzymes"/>
    <property type="match status" value="1"/>
</dbReference>
<dbReference type="InterPro" id="IPR013762">
    <property type="entry name" value="Integrase-like_cat_sf"/>
</dbReference>
<protein>
    <recommendedName>
        <fullName evidence="3">Tyr recombinase domain-containing protein</fullName>
    </recommendedName>
</protein>
<name>A0A7J6NPC8_PEROL</name>
<dbReference type="PROSITE" id="PS51898">
    <property type="entry name" value="TYR_RECOMBINASE"/>
    <property type="match status" value="1"/>
</dbReference>
<dbReference type="Proteomes" id="UP000541610">
    <property type="component" value="Unassembled WGS sequence"/>
</dbReference>
<dbReference type="Gene3D" id="1.10.150.130">
    <property type="match status" value="1"/>
</dbReference>
<accession>A0A7J6NPC8</accession>
<dbReference type="GO" id="GO:0003677">
    <property type="term" value="F:DNA binding"/>
    <property type="evidence" value="ECO:0007669"/>
    <property type="project" value="UniProtKB-KW"/>
</dbReference>
<dbReference type="GO" id="GO:0015074">
    <property type="term" value="P:DNA integration"/>
    <property type="evidence" value="ECO:0007669"/>
    <property type="project" value="InterPro"/>
</dbReference>
<gene>
    <name evidence="4" type="ORF">FOZ60_007122</name>
</gene>
<organism evidence="4 5">
    <name type="scientific">Perkinsus olseni</name>
    <name type="common">Perkinsus atlanticus</name>
    <dbReference type="NCBI Taxonomy" id="32597"/>
    <lineage>
        <taxon>Eukaryota</taxon>
        <taxon>Sar</taxon>
        <taxon>Alveolata</taxon>
        <taxon>Perkinsozoa</taxon>
        <taxon>Perkinsea</taxon>
        <taxon>Perkinsida</taxon>
        <taxon>Perkinsidae</taxon>
        <taxon>Perkinsus</taxon>
    </lineage>
</organism>
<feature type="domain" description="Tyr recombinase" evidence="3">
    <location>
        <begin position="212"/>
        <end position="410"/>
    </location>
</feature>
<dbReference type="InterPro" id="IPR002104">
    <property type="entry name" value="Integrase_catalytic"/>
</dbReference>
<dbReference type="GO" id="GO:0006310">
    <property type="term" value="P:DNA recombination"/>
    <property type="evidence" value="ECO:0007669"/>
    <property type="project" value="UniProtKB-KW"/>
</dbReference>
<evidence type="ECO:0000313" key="4">
    <source>
        <dbReference type="EMBL" id="KAF4684901.1"/>
    </source>
</evidence>
<dbReference type="Gene3D" id="1.10.443.10">
    <property type="entry name" value="Intergrase catalytic core"/>
    <property type="match status" value="1"/>
</dbReference>
<comment type="caution">
    <text evidence="4">The sequence shown here is derived from an EMBL/GenBank/DDBJ whole genome shotgun (WGS) entry which is preliminary data.</text>
</comment>
<dbReference type="AlphaFoldDB" id="A0A7J6NPC8"/>